<dbReference type="Gene3D" id="3.30.70.120">
    <property type="match status" value="1"/>
</dbReference>
<comment type="caution">
    <text evidence="1">The sequence shown here is derived from an EMBL/GenBank/DDBJ whole genome shotgun (WGS) entry which is preliminary data.</text>
</comment>
<organism evidence="1 2">
    <name type="scientific">Sphingobium boeckii</name>
    <dbReference type="NCBI Taxonomy" id="1082345"/>
    <lineage>
        <taxon>Bacteria</taxon>
        <taxon>Pseudomonadati</taxon>
        <taxon>Pseudomonadota</taxon>
        <taxon>Alphaproteobacteria</taxon>
        <taxon>Sphingomonadales</taxon>
        <taxon>Sphingomonadaceae</taxon>
        <taxon>Sphingobium</taxon>
    </lineage>
</organism>
<evidence type="ECO:0000313" key="2">
    <source>
        <dbReference type="Proteomes" id="UP000549617"/>
    </source>
</evidence>
<accession>A0A7W9AHW7</accession>
<dbReference type="EMBL" id="JACIJC010000003">
    <property type="protein sequence ID" value="MBB5685764.1"/>
    <property type="molecule type" value="Genomic_DNA"/>
</dbReference>
<dbReference type="InterPro" id="IPR015867">
    <property type="entry name" value="N-reg_PII/ATP_PRibTrfase_C"/>
</dbReference>
<dbReference type="AlphaFoldDB" id="A0A7W9AHW7"/>
<evidence type="ECO:0000313" key="1">
    <source>
        <dbReference type="EMBL" id="MBB5685764.1"/>
    </source>
</evidence>
<gene>
    <name evidence="1" type="ORF">FHS49_001780</name>
</gene>
<keyword evidence="2" id="KW-1185">Reference proteome</keyword>
<protein>
    <submittedName>
        <fullName evidence="1">Uncharacterized protein</fullName>
    </submittedName>
</protein>
<dbReference type="Proteomes" id="UP000549617">
    <property type="component" value="Unassembled WGS sequence"/>
</dbReference>
<sequence>MRPARALRIHCPVDAATLQALLDGDMNVMRADPLLAGMLRIIEDDNPLGDFTLYQGVVEITPGWECFTPLPEARPAKGTADAPAISPTVILTTYIAAGAPEPQLADALDRIMALHPWEVPVIELVEMHLLVRTPA</sequence>
<reference evidence="1 2" key="1">
    <citation type="submission" date="2020-08" db="EMBL/GenBank/DDBJ databases">
        <title>Genomic Encyclopedia of Type Strains, Phase IV (KMG-IV): sequencing the most valuable type-strain genomes for metagenomic binning, comparative biology and taxonomic classification.</title>
        <authorList>
            <person name="Goeker M."/>
        </authorList>
    </citation>
    <scope>NUCLEOTIDE SEQUENCE [LARGE SCALE GENOMIC DNA]</scope>
    <source>
        <strain evidence="1 2">DSM 25079</strain>
    </source>
</reference>
<dbReference type="RefSeq" id="WP_246350523.1">
    <property type="nucleotide sequence ID" value="NZ_JACIJC010000003.1"/>
</dbReference>
<name>A0A7W9AHW7_9SPHN</name>
<proteinExistence type="predicted"/>